<dbReference type="Proteomes" id="UP000053660">
    <property type="component" value="Unassembled WGS sequence"/>
</dbReference>
<proteinExistence type="predicted"/>
<sequence>MFTFSHRFHQHSKMNTRKRKFSGRLCLRRVTSWERRNTTTTRSRSGSKRCTAELASSRFILSLRSDQFLLFHCLVIDRFTLFALV</sequence>
<protein>
    <submittedName>
        <fullName evidence="1">Uncharacterized protein</fullName>
    </submittedName>
</protein>
<evidence type="ECO:0000313" key="2">
    <source>
        <dbReference type="Proteomes" id="UP000053660"/>
    </source>
</evidence>
<reference evidence="1 2" key="1">
    <citation type="submission" date="2014-03" db="EMBL/GenBank/DDBJ databases">
        <title>Draft genome of the hookworm Oesophagostomum dentatum.</title>
        <authorList>
            <person name="Mitreva M."/>
        </authorList>
    </citation>
    <scope>NUCLEOTIDE SEQUENCE [LARGE SCALE GENOMIC DNA]</scope>
    <source>
        <strain evidence="1 2">OD-Hann</strain>
    </source>
</reference>
<keyword evidence="2" id="KW-1185">Reference proteome</keyword>
<gene>
    <name evidence="1" type="ORF">OESDEN_03958</name>
</gene>
<dbReference type="OrthoDB" id="10442120at2759"/>
<accession>A0A0B1TL13</accession>
<evidence type="ECO:0000313" key="1">
    <source>
        <dbReference type="EMBL" id="KHJ96085.1"/>
    </source>
</evidence>
<name>A0A0B1TL13_OESDE</name>
<dbReference type="AlphaFoldDB" id="A0A0B1TL13"/>
<organism evidence="1 2">
    <name type="scientific">Oesophagostomum dentatum</name>
    <name type="common">Nodular worm</name>
    <dbReference type="NCBI Taxonomy" id="61180"/>
    <lineage>
        <taxon>Eukaryota</taxon>
        <taxon>Metazoa</taxon>
        <taxon>Ecdysozoa</taxon>
        <taxon>Nematoda</taxon>
        <taxon>Chromadorea</taxon>
        <taxon>Rhabditida</taxon>
        <taxon>Rhabditina</taxon>
        <taxon>Rhabditomorpha</taxon>
        <taxon>Strongyloidea</taxon>
        <taxon>Strongylidae</taxon>
        <taxon>Oesophagostomum</taxon>
    </lineage>
</organism>
<dbReference type="EMBL" id="KN549767">
    <property type="protein sequence ID" value="KHJ96085.1"/>
    <property type="molecule type" value="Genomic_DNA"/>
</dbReference>